<sequence>MQEEQIDDIQNIELIIDEYKESLFDRLSFTQKNINIIQNILSEMMGYYKTEDEKKIFLELTVEVLVNSNIDVDDIEDDSIRN</sequence>
<keyword evidence="2" id="KW-1185">Reference proteome</keyword>
<organism evidence="1 2">
    <name type="scientific">Scutellospora calospora</name>
    <dbReference type="NCBI Taxonomy" id="85575"/>
    <lineage>
        <taxon>Eukaryota</taxon>
        <taxon>Fungi</taxon>
        <taxon>Fungi incertae sedis</taxon>
        <taxon>Mucoromycota</taxon>
        <taxon>Glomeromycotina</taxon>
        <taxon>Glomeromycetes</taxon>
        <taxon>Diversisporales</taxon>
        <taxon>Gigasporaceae</taxon>
        <taxon>Scutellospora</taxon>
    </lineage>
</organism>
<dbReference type="Proteomes" id="UP000789860">
    <property type="component" value="Unassembled WGS sequence"/>
</dbReference>
<comment type="caution">
    <text evidence="1">The sequence shown here is derived from an EMBL/GenBank/DDBJ whole genome shotgun (WGS) entry which is preliminary data.</text>
</comment>
<gene>
    <name evidence="1" type="ORF">SCALOS_LOCUS8515</name>
</gene>
<proteinExistence type="predicted"/>
<dbReference type="EMBL" id="CAJVPM010022780">
    <property type="protein sequence ID" value="CAG8646637.1"/>
    <property type="molecule type" value="Genomic_DNA"/>
</dbReference>
<evidence type="ECO:0000313" key="2">
    <source>
        <dbReference type="Proteomes" id="UP000789860"/>
    </source>
</evidence>
<reference evidence="1" key="1">
    <citation type="submission" date="2021-06" db="EMBL/GenBank/DDBJ databases">
        <authorList>
            <person name="Kallberg Y."/>
            <person name="Tangrot J."/>
            <person name="Rosling A."/>
        </authorList>
    </citation>
    <scope>NUCLEOTIDE SEQUENCE</scope>
    <source>
        <strain evidence="1">AU212A</strain>
    </source>
</reference>
<protein>
    <submittedName>
        <fullName evidence="1">5909_t:CDS:1</fullName>
    </submittedName>
</protein>
<feature type="non-terminal residue" evidence="1">
    <location>
        <position position="82"/>
    </location>
</feature>
<evidence type="ECO:0000313" key="1">
    <source>
        <dbReference type="EMBL" id="CAG8646637.1"/>
    </source>
</evidence>
<name>A0ACA9ND14_9GLOM</name>
<accession>A0ACA9ND14</accession>